<dbReference type="GeneID" id="113851427"/>
<name>A0A8B8K3R7_ABRPR</name>
<evidence type="ECO:0000256" key="1">
    <source>
        <dbReference type="ARBA" id="ARBA00008239"/>
    </source>
</evidence>
<dbReference type="KEGG" id="aprc:113851427"/>
<dbReference type="GO" id="GO:0140662">
    <property type="term" value="F:ATP-dependent protein folding chaperone"/>
    <property type="evidence" value="ECO:0007669"/>
    <property type="project" value="InterPro"/>
</dbReference>
<dbReference type="Gene3D" id="3.30.230.80">
    <property type="match status" value="1"/>
</dbReference>
<evidence type="ECO:0000313" key="4">
    <source>
        <dbReference type="RefSeq" id="XP_027337703.1"/>
    </source>
</evidence>
<evidence type="ECO:0000256" key="2">
    <source>
        <dbReference type="ARBA" id="ARBA00023186"/>
    </source>
</evidence>
<dbReference type="Proteomes" id="UP000694853">
    <property type="component" value="Unplaced"/>
</dbReference>
<dbReference type="InterPro" id="IPR020568">
    <property type="entry name" value="Ribosomal_Su5_D2-typ_SF"/>
</dbReference>
<reference evidence="4" key="2">
    <citation type="submission" date="2025-08" db="UniProtKB">
        <authorList>
            <consortium name="RefSeq"/>
        </authorList>
    </citation>
    <scope>IDENTIFICATION</scope>
    <source>
        <tissue evidence="4">Young leaves</tissue>
    </source>
</reference>
<dbReference type="PANTHER" id="PTHR33018:SF31">
    <property type="entry name" value="TRANSPOSASE, PTTA_EN_SPM, PLANT"/>
    <property type="match status" value="1"/>
</dbReference>
<accession>A0A8B8K3R7</accession>
<sequence>MVNCLLSNKINALTDGEFMEEEVNVEDDPLRSVEYMSNADTVIYDGDFYARHDHEEEITLDKSFKWNSKGQPIDPNRSKFGHFIKFVTRSIVPISYSDWTSVSANIKEHIWDQVEQTFNVKDEHKDFVLSLAGQDLRAFHTQMRKYILDKYGNCLSHPREKYHRFITVTDHWIEFVNQSCIEEFKKESEADAIKAKGMLYRYMRSVKVYAQLEQELIASSRSNVTFVPQHVLWKAAGMQHPKEVQKDEYMYNEFYKKTFNEFLEPLSYTHFTAEGEVEFRSILYFPGMGPL</sequence>
<dbReference type="OrthoDB" id="1429008at2759"/>
<dbReference type="SUPFAM" id="SSF54211">
    <property type="entry name" value="Ribosomal protein S5 domain 2-like"/>
    <property type="match status" value="1"/>
</dbReference>
<gene>
    <name evidence="4" type="primary">LOC113851427</name>
</gene>
<keyword evidence="2" id="KW-0143">Chaperone</keyword>
<keyword evidence="3" id="KW-1185">Reference proteome</keyword>
<evidence type="ECO:0000313" key="3">
    <source>
        <dbReference type="Proteomes" id="UP000694853"/>
    </source>
</evidence>
<dbReference type="InterPro" id="IPR001404">
    <property type="entry name" value="Hsp90_fam"/>
</dbReference>
<dbReference type="GO" id="GO:0051082">
    <property type="term" value="F:unfolded protein binding"/>
    <property type="evidence" value="ECO:0007669"/>
    <property type="project" value="InterPro"/>
</dbReference>
<dbReference type="PANTHER" id="PTHR33018">
    <property type="entry name" value="OS10G0338966 PROTEIN-RELATED"/>
    <property type="match status" value="1"/>
</dbReference>
<reference evidence="3" key="1">
    <citation type="journal article" date="2019" name="Toxins">
        <title>Detection of Abrin-Like and Prepropulchellin-Like Toxin Genes and Transcripts Using Whole Genome Sequencing and Full-Length Transcript Sequencing of Abrus precatorius.</title>
        <authorList>
            <person name="Hovde B.T."/>
            <person name="Daligault H.E."/>
            <person name="Hanschen E.R."/>
            <person name="Kunde Y.A."/>
            <person name="Johnson M.B."/>
            <person name="Starkenburg S.R."/>
            <person name="Johnson S.L."/>
        </authorList>
    </citation>
    <scope>NUCLEOTIDE SEQUENCE [LARGE SCALE GENOMIC DNA]</scope>
</reference>
<proteinExistence type="inferred from homology"/>
<dbReference type="Pfam" id="PF00183">
    <property type="entry name" value="HSP90"/>
    <property type="match status" value="1"/>
</dbReference>
<dbReference type="GO" id="GO:0005524">
    <property type="term" value="F:ATP binding"/>
    <property type="evidence" value="ECO:0007669"/>
    <property type="project" value="InterPro"/>
</dbReference>
<organism evidence="3 4">
    <name type="scientific">Abrus precatorius</name>
    <name type="common">Indian licorice</name>
    <name type="synonym">Glycine abrus</name>
    <dbReference type="NCBI Taxonomy" id="3816"/>
    <lineage>
        <taxon>Eukaryota</taxon>
        <taxon>Viridiplantae</taxon>
        <taxon>Streptophyta</taxon>
        <taxon>Embryophyta</taxon>
        <taxon>Tracheophyta</taxon>
        <taxon>Spermatophyta</taxon>
        <taxon>Magnoliopsida</taxon>
        <taxon>eudicotyledons</taxon>
        <taxon>Gunneridae</taxon>
        <taxon>Pentapetalae</taxon>
        <taxon>rosids</taxon>
        <taxon>fabids</taxon>
        <taxon>Fabales</taxon>
        <taxon>Fabaceae</taxon>
        <taxon>Papilionoideae</taxon>
        <taxon>50 kb inversion clade</taxon>
        <taxon>NPAAA clade</taxon>
        <taxon>indigoferoid/millettioid clade</taxon>
        <taxon>Abreae</taxon>
        <taxon>Abrus</taxon>
    </lineage>
</organism>
<comment type="similarity">
    <text evidence="1">Belongs to the heat shock protein 90 family.</text>
</comment>
<dbReference type="AlphaFoldDB" id="A0A8B8K3R7"/>
<dbReference type="GO" id="GO:0016887">
    <property type="term" value="F:ATP hydrolysis activity"/>
    <property type="evidence" value="ECO:0007669"/>
    <property type="project" value="InterPro"/>
</dbReference>
<dbReference type="RefSeq" id="XP_027337703.1">
    <property type="nucleotide sequence ID" value="XM_027481902.1"/>
</dbReference>
<protein>
    <submittedName>
        <fullName evidence="4">Endoplasmin-like</fullName>
    </submittedName>
</protein>